<accession>A0ABN8I397</accession>
<dbReference type="EMBL" id="OW152828">
    <property type="protein sequence ID" value="CAH2045086.1"/>
    <property type="molecule type" value="Genomic_DNA"/>
</dbReference>
<feature type="compositionally biased region" description="Basic and acidic residues" evidence="1">
    <location>
        <begin position="150"/>
        <end position="159"/>
    </location>
</feature>
<keyword evidence="3" id="KW-1185">Reference proteome</keyword>
<sequence>MRGPSRRVASRRRGPPRCIGVRVGASSSAPHVVPGNLIGAGACHLCAAAGPAVARRLSIRAVTPPRLPRPGLAPHRPRTGSRHAAIVYPRRLNAFVSPDAKTTHSFRARPRPADPRCPPAPSAPSPASHRHSHGTAPTSDPCVTFTARGRRNDARDVARKPRARPHAPPLHGCNLYERTGLSLSRKKHSVINQQYCKTT</sequence>
<evidence type="ECO:0000313" key="2">
    <source>
        <dbReference type="EMBL" id="CAH2045086.1"/>
    </source>
</evidence>
<reference evidence="2" key="1">
    <citation type="submission" date="2022-03" db="EMBL/GenBank/DDBJ databases">
        <authorList>
            <person name="Martin H S."/>
        </authorList>
    </citation>
    <scope>NUCLEOTIDE SEQUENCE</scope>
</reference>
<feature type="non-terminal residue" evidence="2">
    <location>
        <position position="199"/>
    </location>
</feature>
<evidence type="ECO:0000313" key="3">
    <source>
        <dbReference type="Proteomes" id="UP000837857"/>
    </source>
</evidence>
<protein>
    <submittedName>
        <fullName evidence="2">Uncharacterized protein</fullName>
    </submittedName>
</protein>
<name>A0ABN8I397_9NEOP</name>
<gene>
    <name evidence="2" type="ORF">IPOD504_LOCUS4930</name>
</gene>
<feature type="compositionally biased region" description="Pro residues" evidence="1">
    <location>
        <begin position="115"/>
        <end position="124"/>
    </location>
</feature>
<proteinExistence type="predicted"/>
<organism evidence="2 3">
    <name type="scientific">Iphiclides podalirius</name>
    <name type="common">scarce swallowtail</name>
    <dbReference type="NCBI Taxonomy" id="110791"/>
    <lineage>
        <taxon>Eukaryota</taxon>
        <taxon>Metazoa</taxon>
        <taxon>Ecdysozoa</taxon>
        <taxon>Arthropoda</taxon>
        <taxon>Hexapoda</taxon>
        <taxon>Insecta</taxon>
        <taxon>Pterygota</taxon>
        <taxon>Neoptera</taxon>
        <taxon>Endopterygota</taxon>
        <taxon>Lepidoptera</taxon>
        <taxon>Glossata</taxon>
        <taxon>Ditrysia</taxon>
        <taxon>Papilionoidea</taxon>
        <taxon>Papilionidae</taxon>
        <taxon>Papilioninae</taxon>
        <taxon>Iphiclides</taxon>
    </lineage>
</organism>
<feature type="region of interest" description="Disordered" evidence="1">
    <location>
        <begin position="98"/>
        <end position="173"/>
    </location>
</feature>
<dbReference type="Proteomes" id="UP000837857">
    <property type="component" value="Chromosome 16"/>
</dbReference>
<evidence type="ECO:0000256" key="1">
    <source>
        <dbReference type="SAM" id="MobiDB-lite"/>
    </source>
</evidence>